<organism evidence="10 11">
    <name type="scientific">Saccharomycodes ludwigii</name>
    <dbReference type="NCBI Taxonomy" id="36035"/>
    <lineage>
        <taxon>Eukaryota</taxon>
        <taxon>Fungi</taxon>
        <taxon>Dikarya</taxon>
        <taxon>Ascomycota</taxon>
        <taxon>Saccharomycotina</taxon>
        <taxon>Saccharomycetes</taxon>
        <taxon>Saccharomycodales</taxon>
        <taxon>Saccharomycodaceae</taxon>
        <taxon>Saccharomycodes</taxon>
    </lineage>
</organism>
<keyword evidence="4 6" id="KW-0235">DNA replication</keyword>
<dbReference type="AlphaFoldDB" id="A0A376B6S9"/>
<name>A0A376B6S9_9ASCO</name>
<feature type="domain" description="GINS subunit" evidence="8">
    <location>
        <begin position="71"/>
        <end position="174"/>
    </location>
</feature>
<feature type="region of interest" description="Disordered" evidence="7">
    <location>
        <begin position="115"/>
        <end position="150"/>
    </location>
</feature>
<dbReference type="InterPro" id="IPR021151">
    <property type="entry name" value="GINS_A"/>
</dbReference>
<feature type="compositionally biased region" description="Low complexity" evidence="7">
    <location>
        <begin position="129"/>
        <end position="148"/>
    </location>
</feature>
<dbReference type="Pfam" id="PF05916">
    <property type="entry name" value="Sld5"/>
    <property type="match status" value="1"/>
</dbReference>
<dbReference type="PANTHER" id="PTHR12914">
    <property type="entry name" value="PARTNER OF SLD5"/>
    <property type="match status" value="1"/>
</dbReference>
<evidence type="ECO:0000259" key="9">
    <source>
        <dbReference type="Pfam" id="PF24997"/>
    </source>
</evidence>
<evidence type="ECO:0000256" key="1">
    <source>
        <dbReference type="ARBA" id="ARBA00004123"/>
    </source>
</evidence>
<dbReference type="GO" id="GO:0000811">
    <property type="term" value="C:GINS complex"/>
    <property type="evidence" value="ECO:0007669"/>
    <property type="project" value="UniProtKB-UniRule"/>
</dbReference>
<evidence type="ECO:0000256" key="5">
    <source>
        <dbReference type="ARBA" id="ARBA00023242"/>
    </source>
</evidence>
<dbReference type="VEuPathDB" id="FungiDB:SCODWIG_02156"/>
<evidence type="ECO:0000256" key="4">
    <source>
        <dbReference type="ARBA" id="ARBA00022705"/>
    </source>
</evidence>
<evidence type="ECO:0000256" key="2">
    <source>
        <dbReference type="ARBA" id="ARBA00006677"/>
    </source>
</evidence>
<keyword evidence="11" id="KW-1185">Reference proteome</keyword>
<dbReference type="InterPro" id="IPR056783">
    <property type="entry name" value="PSF1_C"/>
</dbReference>
<evidence type="ECO:0000259" key="8">
    <source>
        <dbReference type="Pfam" id="PF05916"/>
    </source>
</evidence>
<protein>
    <recommendedName>
        <fullName evidence="3 6">DNA replication complex GINS protein PSF1</fullName>
    </recommendedName>
</protein>
<dbReference type="GO" id="GO:1902983">
    <property type="term" value="P:DNA strand elongation involved in mitotic DNA replication"/>
    <property type="evidence" value="ECO:0007669"/>
    <property type="project" value="TreeGrafter"/>
</dbReference>
<dbReference type="Gene3D" id="1.20.58.1030">
    <property type="match status" value="1"/>
</dbReference>
<comment type="subcellular location">
    <subcellularLocation>
        <location evidence="1 6">Nucleus</location>
    </subcellularLocation>
</comment>
<evidence type="ECO:0000313" key="11">
    <source>
        <dbReference type="Proteomes" id="UP000262825"/>
    </source>
</evidence>
<evidence type="ECO:0000313" key="10">
    <source>
        <dbReference type="EMBL" id="SSD60395.1"/>
    </source>
</evidence>
<evidence type="ECO:0000256" key="7">
    <source>
        <dbReference type="SAM" id="MobiDB-lite"/>
    </source>
</evidence>
<dbReference type="CDD" id="cd21696">
    <property type="entry name" value="GINS_B_Psf1"/>
    <property type="match status" value="1"/>
</dbReference>
<comment type="subunit">
    <text evidence="6">Component of the GINS complex.</text>
</comment>
<evidence type="ECO:0000256" key="6">
    <source>
        <dbReference type="RuleBase" id="RU368085"/>
    </source>
</evidence>
<dbReference type="InterPro" id="IPR036224">
    <property type="entry name" value="GINS_bundle-like_dom_sf"/>
</dbReference>
<proteinExistence type="inferred from homology"/>
<reference evidence="11" key="1">
    <citation type="submission" date="2018-06" db="EMBL/GenBank/DDBJ databases">
        <authorList>
            <person name="Guldener U."/>
        </authorList>
    </citation>
    <scope>NUCLEOTIDE SEQUENCE [LARGE SCALE GENOMIC DNA]</scope>
    <source>
        <strain evidence="11">UTAD17</strain>
    </source>
</reference>
<gene>
    <name evidence="10" type="ORF">SCODWIG_02156</name>
</gene>
<dbReference type="Proteomes" id="UP000262825">
    <property type="component" value="Unassembled WGS sequence"/>
</dbReference>
<comment type="function">
    <text evidence="6">Required for correct functioning of the GINS complex, a complex that plays an essential role in the initiation of DNA replication, and progression of DNA replication forks. GINS complex seems to bind preferentially to single-stranded DNA.</text>
</comment>
<dbReference type="InterPro" id="IPR005339">
    <property type="entry name" value="GINS_Psf1"/>
</dbReference>
<dbReference type="Pfam" id="PF24997">
    <property type="entry name" value="PSF1_C"/>
    <property type="match status" value="1"/>
</dbReference>
<dbReference type="SUPFAM" id="SSF158573">
    <property type="entry name" value="GINS helical bundle-like"/>
    <property type="match status" value="1"/>
</dbReference>
<feature type="domain" description="DNA replication complex GINS protein PSF1 C-terminal" evidence="9">
    <location>
        <begin position="193"/>
        <end position="240"/>
    </location>
</feature>
<keyword evidence="5 6" id="KW-0539">Nucleus</keyword>
<dbReference type="EMBL" id="UFAJ01000343">
    <property type="protein sequence ID" value="SSD60395.1"/>
    <property type="molecule type" value="Genomic_DNA"/>
</dbReference>
<dbReference type="PANTHER" id="PTHR12914:SF2">
    <property type="entry name" value="DNA REPLICATION COMPLEX GINS PROTEIN PSF1"/>
    <property type="match status" value="1"/>
</dbReference>
<accession>A0A376B6S9</accession>
<dbReference type="CDD" id="cd11710">
    <property type="entry name" value="GINS_A_psf1"/>
    <property type="match status" value="1"/>
</dbReference>
<comment type="similarity">
    <text evidence="2 6">Belongs to the GINS1/PSF1 family.</text>
</comment>
<sequence>MYGDLSNKLILEAKRAKQLRETSTSLASQLTPYQETFVRNILKEVEQLKQNAIFLHEEIVNETDPMQLKMKKCQYYVNFFAMERNKRCLLAYHKDRSDTMDSLCWDQQNLILNGGNGNKGNKHDATTLDNNNNNDDNDNDNNSNNIDNETFDINNLSHEEQVYIREYSKLITSLNGDEFADIDLNGSLVPPSEVFIDVRVLKDAGEIQTEYGVFNLIKDSQFFVRQSDVERLIQQGYLKKI</sequence>
<evidence type="ECO:0000256" key="3">
    <source>
        <dbReference type="ARBA" id="ARBA00015143"/>
    </source>
</evidence>